<evidence type="ECO:0008006" key="4">
    <source>
        <dbReference type="Google" id="ProtNLM"/>
    </source>
</evidence>
<sequence>MNTHIFSIDVHGTHPNGHGLAMKSVPLTSTRVRTSAVLCICWGSFRGVSGYPAVFWALRGALVNVNNFFLVNAYFVFISVLLLSPMPTPVDAFITF</sequence>
<reference evidence="2 3" key="1">
    <citation type="submission" date="2024-01" db="EMBL/GenBank/DDBJ databases">
        <title>The complete chloroplast genome sequence of Lithospermum erythrorhizon: insights into the phylogenetic relationship among Boraginaceae species and the maternal lineages of purple gromwells.</title>
        <authorList>
            <person name="Okada T."/>
            <person name="Watanabe K."/>
        </authorList>
    </citation>
    <scope>NUCLEOTIDE SEQUENCE [LARGE SCALE GENOMIC DNA]</scope>
</reference>
<keyword evidence="1" id="KW-0812">Transmembrane</keyword>
<evidence type="ECO:0000313" key="3">
    <source>
        <dbReference type="Proteomes" id="UP001454036"/>
    </source>
</evidence>
<keyword evidence="1" id="KW-0472">Membrane</keyword>
<evidence type="ECO:0000256" key="1">
    <source>
        <dbReference type="SAM" id="Phobius"/>
    </source>
</evidence>
<keyword evidence="3" id="KW-1185">Reference proteome</keyword>
<proteinExistence type="predicted"/>
<feature type="transmembrane region" description="Helical" evidence="1">
    <location>
        <begin position="65"/>
        <end position="83"/>
    </location>
</feature>
<dbReference type="AlphaFoldDB" id="A0AAV3QEF3"/>
<dbReference type="Proteomes" id="UP001454036">
    <property type="component" value="Unassembled WGS sequence"/>
</dbReference>
<organism evidence="2 3">
    <name type="scientific">Lithospermum erythrorhizon</name>
    <name type="common">Purple gromwell</name>
    <name type="synonym">Lithospermum officinale var. erythrorhizon</name>
    <dbReference type="NCBI Taxonomy" id="34254"/>
    <lineage>
        <taxon>Eukaryota</taxon>
        <taxon>Viridiplantae</taxon>
        <taxon>Streptophyta</taxon>
        <taxon>Embryophyta</taxon>
        <taxon>Tracheophyta</taxon>
        <taxon>Spermatophyta</taxon>
        <taxon>Magnoliopsida</taxon>
        <taxon>eudicotyledons</taxon>
        <taxon>Gunneridae</taxon>
        <taxon>Pentapetalae</taxon>
        <taxon>asterids</taxon>
        <taxon>lamiids</taxon>
        <taxon>Boraginales</taxon>
        <taxon>Boraginaceae</taxon>
        <taxon>Boraginoideae</taxon>
        <taxon>Lithospermeae</taxon>
        <taxon>Lithospermum</taxon>
    </lineage>
</organism>
<name>A0AAV3QEF3_LITER</name>
<keyword evidence="1" id="KW-1133">Transmembrane helix</keyword>
<gene>
    <name evidence="2" type="ORF">LIER_18085</name>
</gene>
<comment type="caution">
    <text evidence="2">The sequence shown here is derived from an EMBL/GenBank/DDBJ whole genome shotgun (WGS) entry which is preliminary data.</text>
</comment>
<dbReference type="EMBL" id="BAABME010004298">
    <property type="protein sequence ID" value="GAA0161865.1"/>
    <property type="molecule type" value="Genomic_DNA"/>
</dbReference>
<evidence type="ECO:0000313" key="2">
    <source>
        <dbReference type="EMBL" id="GAA0161865.1"/>
    </source>
</evidence>
<protein>
    <recommendedName>
        <fullName evidence="4">Transmembrane protein</fullName>
    </recommendedName>
</protein>
<accession>A0AAV3QEF3</accession>